<feature type="compositionally biased region" description="Basic and acidic residues" evidence="1">
    <location>
        <begin position="14"/>
        <end position="23"/>
    </location>
</feature>
<name>A0A822ZDE8_NELNU</name>
<evidence type="ECO:0000313" key="2">
    <source>
        <dbReference type="EMBL" id="DAD39608.1"/>
    </source>
</evidence>
<dbReference type="Proteomes" id="UP000607653">
    <property type="component" value="Unassembled WGS sequence"/>
</dbReference>
<organism evidence="2 3">
    <name type="scientific">Nelumbo nucifera</name>
    <name type="common">Sacred lotus</name>
    <dbReference type="NCBI Taxonomy" id="4432"/>
    <lineage>
        <taxon>Eukaryota</taxon>
        <taxon>Viridiplantae</taxon>
        <taxon>Streptophyta</taxon>
        <taxon>Embryophyta</taxon>
        <taxon>Tracheophyta</taxon>
        <taxon>Spermatophyta</taxon>
        <taxon>Magnoliopsida</taxon>
        <taxon>Proteales</taxon>
        <taxon>Nelumbonaceae</taxon>
        <taxon>Nelumbo</taxon>
    </lineage>
</organism>
<evidence type="ECO:0000313" key="3">
    <source>
        <dbReference type="Proteomes" id="UP000607653"/>
    </source>
</evidence>
<comment type="caution">
    <text evidence="2">The sequence shown here is derived from an EMBL/GenBank/DDBJ whole genome shotgun (WGS) entry which is preliminary data.</text>
</comment>
<reference evidence="2 3" key="1">
    <citation type="journal article" date="2020" name="Mol. Biol. Evol.">
        <title>Distinct Expression and Methylation Patterns for Genes with Different Fates following a Single Whole-Genome Duplication in Flowering Plants.</title>
        <authorList>
            <person name="Shi T."/>
            <person name="Rahmani R.S."/>
            <person name="Gugger P.F."/>
            <person name="Wang M."/>
            <person name="Li H."/>
            <person name="Zhang Y."/>
            <person name="Li Z."/>
            <person name="Wang Q."/>
            <person name="Van de Peer Y."/>
            <person name="Marchal K."/>
            <person name="Chen J."/>
        </authorList>
    </citation>
    <scope>NUCLEOTIDE SEQUENCE [LARGE SCALE GENOMIC DNA]</scope>
    <source>
        <tissue evidence="2">Leaf</tissue>
    </source>
</reference>
<gene>
    <name evidence="2" type="ORF">HUJ06_013931</name>
</gene>
<accession>A0A822ZDE8</accession>
<evidence type="ECO:0000256" key="1">
    <source>
        <dbReference type="SAM" id="MobiDB-lite"/>
    </source>
</evidence>
<sequence>MKLSEGSSRQGRLWPEKKIIQSS</sequence>
<dbReference type="EMBL" id="DUZY01000005">
    <property type="protein sequence ID" value="DAD39608.1"/>
    <property type="molecule type" value="Genomic_DNA"/>
</dbReference>
<dbReference type="AlphaFoldDB" id="A0A822ZDE8"/>
<feature type="compositionally biased region" description="Polar residues" evidence="1">
    <location>
        <begin position="1"/>
        <end position="10"/>
    </location>
</feature>
<keyword evidence="3" id="KW-1185">Reference proteome</keyword>
<proteinExistence type="predicted"/>
<protein>
    <submittedName>
        <fullName evidence="2">Uncharacterized protein</fullName>
    </submittedName>
</protein>
<feature type="region of interest" description="Disordered" evidence="1">
    <location>
        <begin position="1"/>
        <end position="23"/>
    </location>
</feature>